<dbReference type="Pfam" id="PF05301">
    <property type="entry name" value="Acetyltransf_16"/>
    <property type="match status" value="1"/>
</dbReference>
<dbReference type="InterPro" id="IPR038746">
    <property type="entry name" value="Atat"/>
</dbReference>
<evidence type="ECO:0000259" key="4">
    <source>
        <dbReference type="PROSITE" id="PS51730"/>
    </source>
</evidence>
<dbReference type="GO" id="GO:0019799">
    <property type="term" value="F:tubulin N-acetyltransferase activity"/>
    <property type="evidence" value="ECO:0007669"/>
    <property type="project" value="InterPro"/>
</dbReference>
<dbReference type="EMBL" id="UYSU01033110">
    <property type="protein sequence ID" value="VDL91468.1"/>
    <property type="molecule type" value="Genomic_DNA"/>
</dbReference>
<dbReference type="WBParaSite" id="SSLN_0000524601-mRNA-1">
    <property type="protein sequence ID" value="SSLN_0000524601-mRNA-1"/>
    <property type="gene ID" value="SSLN_0000524601"/>
</dbReference>
<evidence type="ECO:0000313" key="7">
    <source>
        <dbReference type="WBParaSite" id="SSLN_0000524601-mRNA-1"/>
    </source>
</evidence>
<keyword evidence="2" id="KW-0012">Acyltransferase</keyword>
<evidence type="ECO:0000256" key="2">
    <source>
        <dbReference type="ARBA" id="ARBA00023315"/>
    </source>
</evidence>
<keyword evidence="1" id="KW-0808">Transferase</keyword>
<dbReference type="PANTHER" id="PTHR12327:SF0">
    <property type="entry name" value="ALPHA-TUBULIN N-ACETYLTRANSFERASE 1"/>
    <property type="match status" value="1"/>
</dbReference>
<dbReference type="PROSITE" id="PS51730">
    <property type="entry name" value="GNAT_ATAT"/>
    <property type="match status" value="1"/>
</dbReference>
<reference evidence="7" key="1">
    <citation type="submission" date="2016-06" db="UniProtKB">
        <authorList>
            <consortium name="WormBaseParasite"/>
        </authorList>
    </citation>
    <scope>IDENTIFICATION</scope>
</reference>
<proteinExistence type="predicted"/>
<organism evidence="7">
    <name type="scientific">Schistocephalus solidus</name>
    <name type="common">Tapeworm</name>
    <dbReference type="NCBI Taxonomy" id="70667"/>
    <lineage>
        <taxon>Eukaryota</taxon>
        <taxon>Metazoa</taxon>
        <taxon>Spiralia</taxon>
        <taxon>Lophotrochozoa</taxon>
        <taxon>Platyhelminthes</taxon>
        <taxon>Cestoda</taxon>
        <taxon>Eucestoda</taxon>
        <taxon>Diphyllobothriidea</taxon>
        <taxon>Diphyllobothriidae</taxon>
        <taxon>Schistocephalus</taxon>
    </lineage>
</organism>
<protein>
    <submittedName>
        <fullName evidence="7">N-acetyltransferase domain-containing protein</fullName>
    </submittedName>
</protein>
<sequence>MILSDTLIFSSLPPVHVQEEHLVATDLPIDSPSENMLKFMRKHYCAQAPIWQSNNFVVFPLFFAHVEKFMKPRRMRSAMPCVRPSQASKKVGPGQASLATRKIPVRLGVCSTESTVQISPSVLNVPLPGAIESASNSPLKTDSSCTKPSIEDTIPSIVCSSSKVINVAAEKLPSPEVSRNESIQLSSADQSSMNTPRVPREATFASIECVADRFQMAAPSCVSSRELSGSAVEFHIPDSQRAKVMI</sequence>
<evidence type="ECO:0000256" key="3">
    <source>
        <dbReference type="SAM" id="MobiDB-lite"/>
    </source>
</evidence>
<evidence type="ECO:0000313" key="6">
    <source>
        <dbReference type="Proteomes" id="UP000275846"/>
    </source>
</evidence>
<dbReference type="GO" id="GO:0005874">
    <property type="term" value="C:microtubule"/>
    <property type="evidence" value="ECO:0007669"/>
    <property type="project" value="InterPro"/>
</dbReference>
<reference evidence="5 6" key="2">
    <citation type="submission" date="2018-11" db="EMBL/GenBank/DDBJ databases">
        <authorList>
            <consortium name="Pathogen Informatics"/>
        </authorList>
    </citation>
    <scope>NUCLEOTIDE SEQUENCE [LARGE SCALE GENOMIC DNA]</scope>
    <source>
        <strain evidence="5 6">NST_G2</strain>
    </source>
</reference>
<dbReference type="AlphaFoldDB" id="A0A183SLI5"/>
<accession>A0A183SLI5</accession>
<dbReference type="PANTHER" id="PTHR12327">
    <property type="entry name" value="ALPHA-TUBULIN N-ACETYLTRANSFERASE 1"/>
    <property type="match status" value="1"/>
</dbReference>
<name>A0A183SLI5_SCHSO</name>
<evidence type="ECO:0000256" key="1">
    <source>
        <dbReference type="ARBA" id="ARBA00022679"/>
    </source>
</evidence>
<feature type="compositionally biased region" description="Polar residues" evidence="3">
    <location>
        <begin position="180"/>
        <end position="195"/>
    </location>
</feature>
<dbReference type="Proteomes" id="UP000275846">
    <property type="component" value="Unassembled WGS sequence"/>
</dbReference>
<dbReference type="OrthoDB" id="447510at2759"/>
<dbReference type="Gene3D" id="3.40.630.30">
    <property type="match status" value="1"/>
</dbReference>
<feature type="domain" description="N-acetyltransferase" evidence="4">
    <location>
        <begin position="1"/>
        <end position="63"/>
    </location>
</feature>
<gene>
    <name evidence="5" type="ORF">SSLN_LOCUS5083</name>
</gene>
<keyword evidence="6" id="KW-1185">Reference proteome</keyword>
<dbReference type="InterPro" id="IPR007965">
    <property type="entry name" value="GNAT_ATAT"/>
</dbReference>
<feature type="region of interest" description="Disordered" evidence="3">
    <location>
        <begin position="176"/>
        <end position="197"/>
    </location>
</feature>
<evidence type="ECO:0000313" key="5">
    <source>
        <dbReference type="EMBL" id="VDL91468.1"/>
    </source>
</evidence>